<dbReference type="GeneID" id="301328028"/>
<dbReference type="InterPro" id="IPR003661">
    <property type="entry name" value="HisK_dim/P_dom"/>
</dbReference>
<evidence type="ECO:0000256" key="1">
    <source>
        <dbReference type="ARBA" id="ARBA00000085"/>
    </source>
</evidence>
<dbReference type="Pfam" id="PF00512">
    <property type="entry name" value="HisKA"/>
    <property type="match status" value="1"/>
</dbReference>
<dbReference type="InterPro" id="IPR013656">
    <property type="entry name" value="PAS_4"/>
</dbReference>
<dbReference type="CDD" id="cd00130">
    <property type="entry name" value="PAS"/>
    <property type="match status" value="1"/>
</dbReference>
<evidence type="ECO:0000256" key="4">
    <source>
        <dbReference type="ARBA" id="ARBA00022679"/>
    </source>
</evidence>
<comment type="caution">
    <text evidence="10">The sequence shown here is derived from an EMBL/GenBank/DDBJ whole genome shotgun (WGS) entry which is preliminary data.</text>
</comment>
<dbReference type="PROSITE" id="PS50109">
    <property type="entry name" value="HIS_KIN"/>
    <property type="match status" value="1"/>
</dbReference>
<dbReference type="InterPro" id="IPR035965">
    <property type="entry name" value="PAS-like_dom_sf"/>
</dbReference>
<proteinExistence type="predicted"/>
<dbReference type="Gene3D" id="3.30.565.10">
    <property type="entry name" value="Histidine kinase-like ATPase, C-terminal domain"/>
    <property type="match status" value="1"/>
</dbReference>
<evidence type="ECO:0000313" key="11">
    <source>
        <dbReference type="Proteomes" id="UP001226720"/>
    </source>
</evidence>
<evidence type="ECO:0000256" key="6">
    <source>
        <dbReference type="ARBA" id="ARBA00022777"/>
    </source>
</evidence>
<dbReference type="GO" id="GO:0016301">
    <property type="term" value="F:kinase activity"/>
    <property type="evidence" value="ECO:0007669"/>
    <property type="project" value="UniProtKB-KW"/>
</dbReference>
<evidence type="ECO:0000256" key="7">
    <source>
        <dbReference type="ARBA" id="ARBA00022840"/>
    </source>
</evidence>
<dbReference type="EC" id="2.7.13.3" evidence="2"/>
<dbReference type="Proteomes" id="UP001226720">
    <property type="component" value="Unassembled WGS sequence"/>
</dbReference>
<dbReference type="PRINTS" id="PR00344">
    <property type="entry name" value="BCTRLSENSOR"/>
</dbReference>
<protein>
    <recommendedName>
        <fullName evidence="2">histidine kinase</fullName>
        <ecNumber evidence="2">2.7.13.3</ecNumber>
    </recommendedName>
</protein>
<keyword evidence="6 10" id="KW-0418">Kinase</keyword>
<dbReference type="RefSeq" id="WP_301552376.1">
    <property type="nucleotide sequence ID" value="NZ_JAQRMZ010000007.1"/>
</dbReference>
<keyword evidence="4" id="KW-0808">Transferase</keyword>
<dbReference type="Pfam" id="PF02518">
    <property type="entry name" value="HATPase_c"/>
    <property type="match status" value="1"/>
</dbReference>
<evidence type="ECO:0000256" key="8">
    <source>
        <dbReference type="ARBA" id="ARBA00023012"/>
    </source>
</evidence>
<accession>A0ABU0K4I6</accession>
<keyword evidence="3" id="KW-0597">Phosphoprotein</keyword>
<keyword evidence="7" id="KW-0067">ATP-binding</keyword>
<feature type="domain" description="Histidine kinase" evidence="9">
    <location>
        <begin position="149"/>
        <end position="358"/>
    </location>
</feature>
<comment type="catalytic activity">
    <reaction evidence="1">
        <text>ATP + protein L-histidine = ADP + protein N-phospho-L-histidine.</text>
        <dbReference type="EC" id="2.7.13.3"/>
    </reaction>
</comment>
<dbReference type="InterPro" id="IPR036890">
    <property type="entry name" value="HATPase_C_sf"/>
</dbReference>
<dbReference type="PANTHER" id="PTHR43065">
    <property type="entry name" value="SENSOR HISTIDINE KINASE"/>
    <property type="match status" value="1"/>
</dbReference>
<keyword evidence="5" id="KW-0547">Nucleotide-binding</keyword>
<name>A0ABU0K4I6_9BACL</name>
<dbReference type="InterPro" id="IPR000014">
    <property type="entry name" value="PAS"/>
</dbReference>
<dbReference type="CDD" id="cd00082">
    <property type="entry name" value="HisKA"/>
    <property type="match status" value="1"/>
</dbReference>
<keyword evidence="8" id="KW-0902">Two-component regulatory system</keyword>
<keyword evidence="11" id="KW-1185">Reference proteome</keyword>
<dbReference type="InterPro" id="IPR003594">
    <property type="entry name" value="HATPase_dom"/>
</dbReference>
<sequence>MENGNDLAISEIELIFHHLSDFIFQIHVVDRHHFEIEAVNEAYLSSYNTSKEDLSGKRVEELLGGDQGLQAIRRCQEAIYSKQPIQFEEEYYLPKQGYRMFDITLVPIVVDGSVSKLIGTARDVTQKRLNEEQIVQSEKLSVVGQLAAGIAHELRNPLTSLKGFLKLIDYKNTNKEVERYIQVMDSEFHRIEQIVDEFLILAKPTKSHFTYERIDQLLDEVIELLCGEANMESIILKKEYFSLRSHVYGESNQLKQVFINLMKNAMEAIPKENVNGEITVEGQEFEDKLIVHIIDNGAGISETELKNLGSPFFTTKKNGTGLGLAICKRIIDQHSGQIDIKSKPKEGTRVSITLPKTPSH</sequence>
<organism evidence="10 11">
    <name type="scientific">Guptibacillus hwajinpoensis</name>
    <dbReference type="NCBI Taxonomy" id="208199"/>
    <lineage>
        <taxon>Bacteria</taxon>
        <taxon>Bacillati</taxon>
        <taxon>Bacillota</taxon>
        <taxon>Bacilli</taxon>
        <taxon>Bacillales</taxon>
        <taxon>Guptibacillaceae</taxon>
        <taxon>Guptibacillus</taxon>
    </lineage>
</organism>
<evidence type="ECO:0000313" key="10">
    <source>
        <dbReference type="EMBL" id="MDQ0484264.1"/>
    </source>
</evidence>
<dbReference type="InterPro" id="IPR005467">
    <property type="entry name" value="His_kinase_dom"/>
</dbReference>
<evidence type="ECO:0000256" key="5">
    <source>
        <dbReference type="ARBA" id="ARBA00022741"/>
    </source>
</evidence>
<dbReference type="SMART" id="SM00387">
    <property type="entry name" value="HATPase_c"/>
    <property type="match status" value="1"/>
</dbReference>
<reference evidence="10" key="1">
    <citation type="submission" date="2023-07" db="EMBL/GenBank/DDBJ databases">
        <title>Genomic Encyclopedia of Type Strains, Phase IV (KMG-IV): sequencing the most valuable type-strain genomes for metagenomic binning, comparative biology and taxonomic classification.</title>
        <authorList>
            <person name="Goeker M."/>
        </authorList>
    </citation>
    <scope>NUCLEOTIDE SEQUENCE [LARGE SCALE GENOMIC DNA]</scope>
    <source>
        <strain evidence="10">JSM 076093</strain>
    </source>
</reference>
<evidence type="ECO:0000256" key="2">
    <source>
        <dbReference type="ARBA" id="ARBA00012438"/>
    </source>
</evidence>
<dbReference type="Gene3D" id="1.10.287.130">
    <property type="match status" value="1"/>
</dbReference>
<dbReference type="Gene3D" id="3.30.450.20">
    <property type="entry name" value="PAS domain"/>
    <property type="match status" value="1"/>
</dbReference>
<gene>
    <name evidence="10" type="ORF">QO000_003248</name>
</gene>
<dbReference type="SUPFAM" id="SSF47384">
    <property type="entry name" value="Homodimeric domain of signal transducing histidine kinase"/>
    <property type="match status" value="1"/>
</dbReference>
<dbReference type="SUPFAM" id="SSF55874">
    <property type="entry name" value="ATPase domain of HSP90 chaperone/DNA topoisomerase II/histidine kinase"/>
    <property type="match status" value="1"/>
</dbReference>
<dbReference type="Pfam" id="PF08448">
    <property type="entry name" value="PAS_4"/>
    <property type="match status" value="1"/>
</dbReference>
<evidence type="ECO:0000256" key="3">
    <source>
        <dbReference type="ARBA" id="ARBA00022553"/>
    </source>
</evidence>
<dbReference type="InterPro" id="IPR004358">
    <property type="entry name" value="Sig_transdc_His_kin-like_C"/>
</dbReference>
<dbReference type="SMART" id="SM00388">
    <property type="entry name" value="HisKA"/>
    <property type="match status" value="1"/>
</dbReference>
<dbReference type="SUPFAM" id="SSF55785">
    <property type="entry name" value="PYP-like sensor domain (PAS domain)"/>
    <property type="match status" value="1"/>
</dbReference>
<dbReference type="EMBL" id="JAUSWM010000006">
    <property type="protein sequence ID" value="MDQ0484264.1"/>
    <property type="molecule type" value="Genomic_DNA"/>
</dbReference>
<dbReference type="InterPro" id="IPR036097">
    <property type="entry name" value="HisK_dim/P_sf"/>
</dbReference>
<dbReference type="PANTHER" id="PTHR43065:SF10">
    <property type="entry name" value="PEROXIDE STRESS-ACTIVATED HISTIDINE KINASE MAK3"/>
    <property type="match status" value="1"/>
</dbReference>
<evidence type="ECO:0000259" key="9">
    <source>
        <dbReference type="PROSITE" id="PS50109"/>
    </source>
</evidence>